<evidence type="ECO:0000313" key="3">
    <source>
        <dbReference type="Proteomes" id="UP000265200"/>
    </source>
</evidence>
<dbReference type="Pfam" id="PF00595">
    <property type="entry name" value="PDZ"/>
    <property type="match status" value="1"/>
</dbReference>
<dbReference type="InterPro" id="IPR036034">
    <property type="entry name" value="PDZ_sf"/>
</dbReference>
<name>A0A3P9H055_ORYLA</name>
<dbReference type="SMART" id="SM00228">
    <property type="entry name" value="PDZ"/>
    <property type="match status" value="1"/>
</dbReference>
<dbReference type="InterPro" id="IPR051342">
    <property type="entry name" value="PDZ_scaffold"/>
</dbReference>
<dbReference type="SUPFAM" id="SSF50156">
    <property type="entry name" value="PDZ domain-like"/>
    <property type="match status" value="1"/>
</dbReference>
<dbReference type="Proteomes" id="UP000265200">
    <property type="component" value="Chromosome 4"/>
</dbReference>
<reference evidence="2" key="3">
    <citation type="submission" date="2025-08" db="UniProtKB">
        <authorList>
            <consortium name="Ensembl"/>
        </authorList>
    </citation>
    <scope>IDENTIFICATION</scope>
    <source>
        <strain evidence="2">HSOK</strain>
    </source>
</reference>
<dbReference type="InterPro" id="IPR001478">
    <property type="entry name" value="PDZ"/>
</dbReference>
<dbReference type="PROSITE" id="PS50106">
    <property type="entry name" value="PDZ"/>
    <property type="match status" value="1"/>
</dbReference>
<protein>
    <recommendedName>
        <fullName evidence="1">PDZ domain-containing protein</fullName>
    </recommendedName>
</protein>
<sequence>MDSEADTELTLTDTDTESVPSLLCFRTLFGFLPHRVEVWPEEGESLGLSIVGGRHVIKRLKNGEELKGIFIKQVIPGSPALDGRLMQGDQILSVNGEDTRHTSQEAAAAILKQSVSWPTGISISLVPVACKYV</sequence>
<dbReference type="AlphaFoldDB" id="A0A3P9H055"/>
<reference key="1">
    <citation type="journal article" date="2007" name="Nature">
        <title>The medaka draft genome and insights into vertebrate genome evolution.</title>
        <authorList>
            <person name="Kasahara M."/>
            <person name="Naruse K."/>
            <person name="Sasaki S."/>
            <person name="Nakatani Y."/>
            <person name="Qu W."/>
            <person name="Ahsan B."/>
            <person name="Yamada T."/>
            <person name="Nagayasu Y."/>
            <person name="Doi K."/>
            <person name="Kasai Y."/>
            <person name="Jindo T."/>
            <person name="Kobayashi D."/>
            <person name="Shimada A."/>
            <person name="Toyoda A."/>
            <person name="Kuroki Y."/>
            <person name="Fujiyama A."/>
            <person name="Sasaki T."/>
            <person name="Shimizu A."/>
            <person name="Asakawa S."/>
            <person name="Shimizu N."/>
            <person name="Hashimoto S."/>
            <person name="Yang J."/>
            <person name="Lee Y."/>
            <person name="Matsushima K."/>
            <person name="Sugano S."/>
            <person name="Sakaizumi M."/>
            <person name="Narita T."/>
            <person name="Ohishi K."/>
            <person name="Haga S."/>
            <person name="Ohta F."/>
            <person name="Nomoto H."/>
            <person name="Nogata K."/>
            <person name="Morishita T."/>
            <person name="Endo T."/>
            <person name="Shin-I T."/>
            <person name="Takeda H."/>
            <person name="Morishita S."/>
            <person name="Kohara Y."/>
        </authorList>
    </citation>
    <scope>NUCLEOTIDE SEQUENCE [LARGE SCALE GENOMIC DNA]</scope>
    <source>
        <strain>Hd-rR</strain>
    </source>
</reference>
<proteinExistence type="predicted"/>
<dbReference type="Gene3D" id="2.30.42.10">
    <property type="match status" value="1"/>
</dbReference>
<dbReference type="PANTHER" id="PTHR19964:SF92">
    <property type="entry name" value="PATJ HOMOLOG"/>
    <property type="match status" value="1"/>
</dbReference>
<organism evidence="2 3">
    <name type="scientific">Oryzias latipes</name>
    <name type="common">Japanese rice fish</name>
    <name type="synonym">Japanese killifish</name>
    <dbReference type="NCBI Taxonomy" id="8090"/>
    <lineage>
        <taxon>Eukaryota</taxon>
        <taxon>Metazoa</taxon>
        <taxon>Chordata</taxon>
        <taxon>Craniata</taxon>
        <taxon>Vertebrata</taxon>
        <taxon>Euteleostomi</taxon>
        <taxon>Actinopterygii</taxon>
        <taxon>Neopterygii</taxon>
        <taxon>Teleostei</taxon>
        <taxon>Neoteleostei</taxon>
        <taxon>Acanthomorphata</taxon>
        <taxon>Ovalentaria</taxon>
        <taxon>Atherinomorphae</taxon>
        <taxon>Beloniformes</taxon>
        <taxon>Adrianichthyidae</taxon>
        <taxon>Oryziinae</taxon>
        <taxon>Oryzias</taxon>
    </lineage>
</organism>
<accession>A0A3P9H055</accession>
<dbReference type="PANTHER" id="PTHR19964">
    <property type="entry name" value="MULTIPLE PDZ DOMAIN PROTEIN"/>
    <property type="match status" value="1"/>
</dbReference>
<feature type="domain" description="PDZ" evidence="1">
    <location>
        <begin position="35"/>
        <end position="114"/>
    </location>
</feature>
<reference evidence="2 3" key="2">
    <citation type="submission" date="2017-04" db="EMBL/GenBank/DDBJ databases">
        <title>CpG methylation of centromeres and impact of large insertions on vertebrate speciation.</title>
        <authorList>
            <person name="Ichikawa K."/>
            <person name="Yoshimura J."/>
            <person name="Morishita S."/>
        </authorList>
    </citation>
    <scope>NUCLEOTIDE SEQUENCE</scope>
    <source>
        <strain evidence="2 3">HSOK</strain>
    </source>
</reference>
<evidence type="ECO:0000313" key="2">
    <source>
        <dbReference type="Ensembl" id="ENSORLP00015001201.1"/>
    </source>
</evidence>
<evidence type="ECO:0000259" key="1">
    <source>
        <dbReference type="PROSITE" id="PS50106"/>
    </source>
</evidence>
<dbReference type="Ensembl" id="ENSORLT00015013046.1">
    <property type="protein sequence ID" value="ENSORLP00015001201.1"/>
    <property type="gene ID" value="ENSORLG00015001798.1"/>
</dbReference>
<reference evidence="2" key="4">
    <citation type="submission" date="2025-09" db="UniProtKB">
        <authorList>
            <consortium name="Ensembl"/>
        </authorList>
    </citation>
    <scope>IDENTIFICATION</scope>
    <source>
        <strain evidence="2">HSOK</strain>
    </source>
</reference>